<dbReference type="Proteomes" id="UP000198718">
    <property type="component" value="Unassembled WGS sequence"/>
</dbReference>
<dbReference type="PANTHER" id="PTHR34984">
    <property type="entry name" value="CARBON STORAGE REGULATOR"/>
    <property type="match status" value="1"/>
</dbReference>
<accession>A0A1G8XL96</accession>
<organism evidence="7 8">
    <name type="scientific">Natronincola ferrireducens</name>
    <dbReference type="NCBI Taxonomy" id="393762"/>
    <lineage>
        <taxon>Bacteria</taxon>
        <taxon>Bacillati</taxon>
        <taxon>Bacillota</taxon>
        <taxon>Clostridia</taxon>
        <taxon>Peptostreptococcales</taxon>
        <taxon>Natronincolaceae</taxon>
        <taxon>Natronincola</taxon>
    </lineage>
</organism>
<comment type="subunit">
    <text evidence="6">Homodimer; the beta-strands of each monomer intercalate to form a hydrophobic core, while the alpha-helices form wings that extend away from the core.</text>
</comment>
<dbReference type="STRING" id="393762.SAMN05660472_00255"/>
<keyword evidence="8" id="KW-1185">Reference proteome</keyword>
<evidence type="ECO:0000313" key="7">
    <source>
        <dbReference type="EMBL" id="SDJ91197.1"/>
    </source>
</evidence>
<reference evidence="7 8" key="1">
    <citation type="submission" date="2016-10" db="EMBL/GenBank/DDBJ databases">
        <authorList>
            <person name="de Groot N.N."/>
        </authorList>
    </citation>
    <scope>NUCLEOTIDE SEQUENCE [LARGE SCALE GENOMIC DNA]</scope>
    <source>
        <strain evidence="7 8">DSM 18346</strain>
    </source>
</reference>
<evidence type="ECO:0000256" key="2">
    <source>
        <dbReference type="ARBA" id="ARBA00022491"/>
    </source>
</evidence>
<evidence type="ECO:0000256" key="1">
    <source>
        <dbReference type="ARBA" id="ARBA00022490"/>
    </source>
</evidence>
<dbReference type="PANTHER" id="PTHR34984:SF1">
    <property type="entry name" value="CARBON STORAGE REGULATOR"/>
    <property type="match status" value="1"/>
</dbReference>
<keyword evidence="2 6" id="KW-0678">Repressor</keyword>
<dbReference type="GO" id="GO:0045947">
    <property type="term" value="P:negative regulation of translational initiation"/>
    <property type="evidence" value="ECO:0007669"/>
    <property type="project" value="UniProtKB-UniRule"/>
</dbReference>
<dbReference type="RefSeq" id="WP_090549181.1">
    <property type="nucleotide sequence ID" value="NZ_FNFP01000001.1"/>
</dbReference>
<dbReference type="Gene3D" id="2.60.40.4380">
    <property type="entry name" value="Translational regulator CsrA"/>
    <property type="match status" value="1"/>
</dbReference>
<evidence type="ECO:0000256" key="4">
    <source>
        <dbReference type="ARBA" id="ARBA00022845"/>
    </source>
</evidence>
<dbReference type="GO" id="GO:0006109">
    <property type="term" value="P:regulation of carbohydrate metabolic process"/>
    <property type="evidence" value="ECO:0007669"/>
    <property type="project" value="InterPro"/>
</dbReference>
<dbReference type="GO" id="GO:0044781">
    <property type="term" value="P:bacterial-type flagellum organization"/>
    <property type="evidence" value="ECO:0007669"/>
    <property type="project" value="UniProtKB-KW"/>
</dbReference>
<sequence length="78" mass="8890">MLVLSRKLEESIMLGKDIEIKILAIEDDKVKLGISAPKDVDILRKEIYVEVQEENKAASLKSRDFAELKGIFSKKDEK</sequence>
<dbReference type="GO" id="GO:0005829">
    <property type="term" value="C:cytosol"/>
    <property type="evidence" value="ECO:0007669"/>
    <property type="project" value="TreeGrafter"/>
</dbReference>
<keyword evidence="3 6" id="KW-1005">Bacterial flagellum biogenesis</keyword>
<dbReference type="OrthoDB" id="9809061at2"/>
<dbReference type="InterPro" id="IPR003751">
    <property type="entry name" value="CsrA"/>
</dbReference>
<evidence type="ECO:0000256" key="6">
    <source>
        <dbReference type="HAMAP-Rule" id="MF_00167"/>
    </source>
</evidence>
<dbReference type="InterPro" id="IPR036107">
    <property type="entry name" value="CsrA_sf"/>
</dbReference>
<dbReference type="AlphaFoldDB" id="A0A1G8XL96"/>
<comment type="function">
    <text evidence="6">A translational regulator that binds mRNA to regulate translation initiation and/or mRNA stability. Usually binds in the 5'-UTR at or near the Shine-Dalgarno sequence preventing ribosome-binding, thus repressing translation. Its main target seems to be the major flagellin gene, while its function is anatagonized by FliW.</text>
</comment>
<dbReference type="NCBIfam" id="TIGR00202">
    <property type="entry name" value="csrA"/>
    <property type="match status" value="1"/>
</dbReference>
<dbReference type="Pfam" id="PF02599">
    <property type="entry name" value="CsrA"/>
    <property type="match status" value="1"/>
</dbReference>
<comment type="similarity">
    <text evidence="6">Belongs to the CsrA/RsmA family.</text>
</comment>
<dbReference type="GO" id="GO:0048027">
    <property type="term" value="F:mRNA 5'-UTR binding"/>
    <property type="evidence" value="ECO:0007669"/>
    <property type="project" value="UniProtKB-UniRule"/>
</dbReference>
<dbReference type="GO" id="GO:1902208">
    <property type="term" value="P:regulation of bacterial-type flagellum assembly"/>
    <property type="evidence" value="ECO:0007669"/>
    <property type="project" value="UniProtKB-UniRule"/>
</dbReference>
<protein>
    <recommendedName>
        <fullName evidence="6">Translational regulator CsrA</fullName>
    </recommendedName>
</protein>
<evidence type="ECO:0000313" key="8">
    <source>
        <dbReference type="Proteomes" id="UP000198718"/>
    </source>
</evidence>
<comment type="subcellular location">
    <subcellularLocation>
        <location evidence="6">Cytoplasm</location>
    </subcellularLocation>
</comment>
<keyword evidence="1 6" id="KW-0963">Cytoplasm</keyword>
<gene>
    <name evidence="6" type="primary">csrA</name>
    <name evidence="7" type="ORF">SAMN05660472_00255</name>
</gene>
<dbReference type="GO" id="GO:0006402">
    <property type="term" value="P:mRNA catabolic process"/>
    <property type="evidence" value="ECO:0007669"/>
    <property type="project" value="InterPro"/>
</dbReference>
<proteinExistence type="inferred from homology"/>
<evidence type="ECO:0000256" key="3">
    <source>
        <dbReference type="ARBA" id="ARBA00022795"/>
    </source>
</evidence>
<evidence type="ECO:0000256" key="5">
    <source>
        <dbReference type="ARBA" id="ARBA00022884"/>
    </source>
</evidence>
<name>A0A1G8XL96_9FIRM</name>
<dbReference type="SUPFAM" id="SSF117130">
    <property type="entry name" value="CsrA-like"/>
    <property type="match status" value="1"/>
</dbReference>
<dbReference type="NCBIfam" id="NF002469">
    <property type="entry name" value="PRK01712.1"/>
    <property type="match status" value="1"/>
</dbReference>
<dbReference type="EMBL" id="FNFP01000001">
    <property type="protein sequence ID" value="SDJ91197.1"/>
    <property type="molecule type" value="Genomic_DNA"/>
</dbReference>
<keyword evidence="5 6" id="KW-0694">RNA-binding</keyword>
<dbReference type="FunFam" id="2.60.40.4380:FF:000002">
    <property type="entry name" value="Translational regulator CsrA"/>
    <property type="match status" value="1"/>
</dbReference>
<keyword evidence="4 6" id="KW-0810">Translation regulation</keyword>
<dbReference type="HAMAP" id="MF_00167">
    <property type="entry name" value="CsrA"/>
    <property type="match status" value="1"/>
</dbReference>